<protein>
    <submittedName>
        <fullName evidence="1">Uncharacterized protein</fullName>
    </submittedName>
</protein>
<sequence length="121" mass="13384">MAEPRWLTSLKRVASAAKSRPYEPEWINGPVDFDDITEPGVYWIAGEFLNGDAPDPNTYNVPGNTGMVRLEVSVVRNYEDTPPPTDAPGVVIFQDVVGGWSPVRAHRIWQAGAGWSGWNMN</sequence>
<keyword evidence="2" id="KW-1185">Reference proteome</keyword>
<dbReference type="Proteomes" id="UP000325405">
    <property type="component" value="Segment"/>
</dbReference>
<dbReference type="EMBL" id="MN284893">
    <property type="protein sequence ID" value="QFP94652.1"/>
    <property type="molecule type" value="Genomic_DNA"/>
</dbReference>
<dbReference type="RefSeq" id="YP_009949596.1">
    <property type="nucleotide sequence ID" value="NC_051582.1"/>
</dbReference>
<proteinExistence type="predicted"/>
<gene>
    <name evidence="1" type="primary">32</name>
    <name evidence="1" type="ORF">SEA_LILMCDREAMY_32</name>
</gene>
<organism evidence="1 2">
    <name type="scientific">Mycobacterium phage LilMcDreamy</name>
    <dbReference type="NCBI Taxonomy" id="2652422"/>
    <lineage>
        <taxon>Viruses</taxon>
        <taxon>Duplodnaviria</taxon>
        <taxon>Heunggongvirae</taxon>
        <taxon>Uroviricota</taxon>
        <taxon>Caudoviricetes</taxon>
        <taxon>Bclasvirinae</taxon>
        <taxon>Lilmcdreamyvirus</taxon>
        <taxon>Lilmcdreamyvirus lilmcdreamy</taxon>
    </lineage>
</organism>
<dbReference type="GeneID" id="60321002"/>
<name>A0A5P8D888_9CAUD</name>
<dbReference type="KEGG" id="vg:60321002"/>
<evidence type="ECO:0000313" key="2">
    <source>
        <dbReference type="Proteomes" id="UP000325405"/>
    </source>
</evidence>
<reference evidence="1 2" key="1">
    <citation type="submission" date="2019-08" db="EMBL/GenBank/DDBJ databases">
        <authorList>
            <person name="Lippold A."/>
            <person name="Marlatt M."/>
            <person name="Cooper K."/>
            <person name="Frohnapfel E."/>
            <person name="Glenski M."/>
            <person name="Johnson H."/>
            <person name="Johnson K."/>
            <person name="Tjaden E."/>
            <person name="Troeh S."/>
            <person name="Hayes S."/>
            <person name="Ettinger A.-S.H."/>
            <person name="Ettinger W.F."/>
            <person name="Haydock J."/>
            <person name="Anders K.R."/>
            <person name="Garlena R.A."/>
            <person name="Russell D.A."/>
            <person name="Pope W.H."/>
            <person name="Jacobs-Sera D."/>
            <person name="Hatfull G.F."/>
        </authorList>
    </citation>
    <scope>NUCLEOTIDE SEQUENCE [LARGE SCALE GENOMIC DNA]</scope>
</reference>
<evidence type="ECO:0000313" key="1">
    <source>
        <dbReference type="EMBL" id="QFP94652.1"/>
    </source>
</evidence>
<accession>A0A5P8D888</accession>